<dbReference type="PANTHER" id="PTHR44329:SF214">
    <property type="entry name" value="PROTEIN KINASE DOMAIN-CONTAINING PROTEIN"/>
    <property type="match status" value="1"/>
</dbReference>
<feature type="signal peptide" evidence="7">
    <location>
        <begin position="1"/>
        <end position="26"/>
    </location>
</feature>
<proteinExistence type="predicted"/>
<dbReference type="InterPro" id="IPR008271">
    <property type="entry name" value="Ser/Thr_kinase_AS"/>
</dbReference>
<keyword evidence="2 5" id="KW-0547">Nucleotide-binding</keyword>
<evidence type="ECO:0000256" key="4">
    <source>
        <dbReference type="ARBA" id="ARBA00022840"/>
    </source>
</evidence>
<feature type="region of interest" description="Disordered" evidence="6">
    <location>
        <begin position="503"/>
        <end position="574"/>
    </location>
</feature>
<organism evidence="9 10">
    <name type="scientific">Edaphochlamys debaryana</name>
    <dbReference type="NCBI Taxonomy" id="47281"/>
    <lineage>
        <taxon>Eukaryota</taxon>
        <taxon>Viridiplantae</taxon>
        <taxon>Chlorophyta</taxon>
        <taxon>core chlorophytes</taxon>
        <taxon>Chlorophyceae</taxon>
        <taxon>CS clade</taxon>
        <taxon>Chlamydomonadales</taxon>
        <taxon>Chlamydomonadales incertae sedis</taxon>
        <taxon>Edaphochlamys</taxon>
    </lineage>
</organism>
<feature type="compositionally biased region" description="Low complexity" evidence="6">
    <location>
        <begin position="527"/>
        <end position="537"/>
    </location>
</feature>
<evidence type="ECO:0000256" key="2">
    <source>
        <dbReference type="ARBA" id="ARBA00022741"/>
    </source>
</evidence>
<feature type="compositionally biased region" description="Polar residues" evidence="6">
    <location>
        <begin position="451"/>
        <end position="460"/>
    </location>
</feature>
<evidence type="ECO:0000256" key="7">
    <source>
        <dbReference type="SAM" id="SignalP"/>
    </source>
</evidence>
<dbReference type="Proteomes" id="UP000612055">
    <property type="component" value="Unassembled WGS sequence"/>
</dbReference>
<dbReference type="InterPro" id="IPR051681">
    <property type="entry name" value="Ser/Thr_Kinases-Pseudokinases"/>
</dbReference>
<feature type="chain" id="PRO_5032485509" description="Protein kinase domain-containing protein" evidence="7">
    <location>
        <begin position="27"/>
        <end position="859"/>
    </location>
</feature>
<evidence type="ECO:0000259" key="8">
    <source>
        <dbReference type="PROSITE" id="PS50011"/>
    </source>
</evidence>
<dbReference type="PROSITE" id="PS50011">
    <property type="entry name" value="PROTEIN_KINASE_DOM"/>
    <property type="match status" value="1"/>
</dbReference>
<feature type="compositionally biased region" description="Low complexity" evidence="6">
    <location>
        <begin position="383"/>
        <end position="402"/>
    </location>
</feature>
<dbReference type="PROSITE" id="PS00108">
    <property type="entry name" value="PROTEIN_KINASE_ST"/>
    <property type="match status" value="1"/>
</dbReference>
<keyword evidence="1" id="KW-0808">Transferase</keyword>
<dbReference type="Gene3D" id="3.30.200.20">
    <property type="entry name" value="Phosphorylase Kinase, domain 1"/>
    <property type="match status" value="1"/>
</dbReference>
<dbReference type="Gene3D" id="1.10.510.10">
    <property type="entry name" value="Transferase(Phosphotransferase) domain 1"/>
    <property type="match status" value="1"/>
</dbReference>
<evidence type="ECO:0000256" key="5">
    <source>
        <dbReference type="PROSITE-ProRule" id="PRU10141"/>
    </source>
</evidence>
<feature type="compositionally biased region" description="Gly residues" evidence="6">
    <location>
        <begin position="403"/>
        <end position="414"/>
    </location>
</feature>
<evidence type="ECO:0000256" key="3">
    <source>
        <dbReference type="ARBA" id="ARBA00022777"/>
    </source>
</evidence>
<keyword evidence="4 5" id="KW-0067">ATP-binding</keyword>
<dbReference type="InterPro" id="IPR017441">
    <property type="entry name" value="Protein_kinase_ATP_BS"/>
</dbReference>
<evidence type="ECO:0000256" key="6">
    <source>
        <dbReference type="SAM" id="MobiDB-lite"/>
    </source>
</evidence>
<dbReference type="CDD" id="cd13999">
    <property type="entry name" value="STKc_MAP3K-like"/>
    <property type="match status" value="1"/>
</dbReference>
<feature type="region of interest" description="Disordered" evidence="6">
    <location>
        <begin position="356"/>
        <end position="465"/>
    </location>
</feature>
<dbReference type="OrthoDB" id="536504at2759"/>
<protein>
    <recommendedName>
        <fullName evidence="8">Protein kinase domain-containing protein</fullName>
    </recommendedName>
</protein>
<dbReference type="SUPFAM" id="SSF56112">
    <property type="entry name" value="Protein kinase-like (PK-like)"/>
    <property type="match status" value="1"/>
</dbReference>
<feature type="binding site" evidence="5">
    <location>
        <position position="599"/>
    </location>
    <ligand>
        <name>ATP</name>
        <dbReference type="ChEBI" id="CHEBI:30616"/>
    </ligand>
</feature>
<name>A0A836C2R4_9CHLO</name>
<comment type="caution">
    <text evidence="9">The sequence shown here is derived from an EMBL/GenBank/DDBJ whole genome shotgun (WGS) entry which is preliminary data.</text>
</comment>
<feature type="compositionally biased region" description="Low complexity" evidence="6">
    <location>
        <begin position="552"/>
        <end position="563"/>
    </location>
</feature>
<dbReference type="AlphaFoldDB" id="A0A836C2R4"/>
<dbReference type="Pfam" id="PF00069">
    <property type="entry name" value="Pkinase"/>
    <property type="match status" value="1"/>
</dbReference>
<dbReference type="PROSITE" id="PS00107">
    <property type="entry name" value="PROTEIN_KINASE_ATP"/>
    <property type="match status" value="1"/>
</dbReference>
<dbReference type="InterPro" id="IPR000719">
    <property type="entry name" value="Prot_kinase_dom"/>
</dbReference>
<dbReference type="GO" id="GO:0004674">
    <property type="term" value="F:protein serine/threonine kinase activity"/>
    <property type="evidence" value="ECO:0007669"/>
    <property type="project" value="TreeGrafter"/>
</dbReference>
<dbReference type="EMBL" id="JAEHOE010000016">
    <property type="protein sequence ID" value="KAG2497082.1"/>
    <property type="molecule type" value="Genomic_DNA"/>
</dbReference>
<keyword evidence="3" id="KW-0418">Kinase</keyword>
<sequence>MRRRGSVAPWLRAVLLCSLLQLRACGRYVHTGRELAAAIADPTVADVYIGVPFLNLTDSDWEGVQPLPVPLSRNLTLTGAPELPEWPLLVLWSTRKVLLQDGGRLVLHNLLLYRYRRANGFQPPGTDMLVPSPPGPPGGAAVFDNSVLVLDFCEESTVMAINYAAARRPRSMPGSQVVRVNVPQPGCVNVSAQAADANRLTTTFRQRCCASTDAVDDLAIGAADLDNRNGISSSNYFFLVNYSRTCCQLVLPETCRTEYGGSMECWAHVLSLRGNNSDDRNLYYMHGDLFPAWAADAGGLVNASMQPLPPPGQGGGGGDDSSVVPLAVGIGMGVGGAVLLAAMGLAAVVWRRQRGGRTAGGGGRLTLSKDTPLGEPTTAIWMGDDPSPDSGPAKAPSAAAGGSAAGGAESGGDLTGLACKQDPAAGLDTGLSDLPSSYGKRTPPASAAMVCSSSDTSSLPITERTPFKDGLDTKANLVLPYADALDGPAAGLDWAWPSAYQAHASQGPEPHSLGSIAYVETPPRGTASGPAPAFGPASGPGPVPGPGVGLESGPQSGISSQRQGQGGDTVTLLPGPPLGKGGFAAVYAGSYKGEAVAVKILRRGQEGVPEHSADVRATLVQELEILARCRHPNVVRLLAACLDPPRPFMVLEKMETSLDKLLYGKGPGELLPLGLVLTIASEIARGLEYLHPTILHRDLKPANVLISDPWGFKPVVKLSDFGLSRLRATVLCTQNPEAGTAPYTAPECFEIGNHFVTHKADIWSFGTLLWECLAGEVPWKGLPAVQIAVQITLKNYRLKLPPRTTPGGTDPHRWPPRLLRLLADCLDTDPLRRPAAAEVVKRLALVQEAMHLHAMRPDA</sequence>
<keyword evidence="7" id="KW-0732">Signal</keyword>
<evidence type="ECO:0000313" key="9">
    <source>
        <dbReference type="EMBL" id="KAG2497082.1"/>
    </source>
</evidence>
<evidence type="ECO:0000313" key="10">
    <source>
        <dbReference type="Proteomes" id="UP000612055"/>
    </source>
</evidence>
<gene>
    <name evidence="9" type="ORF">HYH03_005076</name>
</gene>
<dbReference type="InterPro" id="IPR011009">
    <property type="entry name" value="Kinase-like_dom_sf"/>
</dbReference>
<accession>A0A836C2R4</accession>
<dbReference type="PANTHER" id="PTHR44329">
    <property type="entry name" value="SERINE/THREONINE-PROTEIN KINASE TNNI3K-RELATED"/>
    <property type="match status" value="1"/>
</dbReference>
<dbReference type="SMART" id="SM00220">
    <property type="entry name" value="S_TKc"/>
    <property type="match status" value="1"/>
</dbReference>
<dbReference type="GO" id="GO:0005524">
    <property type="term" value="F:ATP binding"/>
    <property type="evidence" value="ECO:0007669"/>
    <property type="project" value="UniProtKB-UniRule"/>
</dbReference>
<keyword evidence="10" id="KW-1185">Reference proteome</keyword>
<evidence type="ECO:0000256" key="1">
    <source>
        <dbReference type="ARBA" id="ARBA00022679"/>
    </source>
</evidence>
<feature type="domain" description="Protein kinase" evidence="8">
    <location>
        <begin position="572"/>
        <end position="845"/>
    </location>
</feature>
<reference evidence="9" key="1">
    <citation type="journal article" date="2020" name="bioRxiv">
        <title>Comparative genomics of Chlamydomonas.</title>
        <authorList>
            <person name="Craig R.J."/>
            <person name="Hasan A.R."/>
            <person name="Ness R.W."/>
            <person name="Keightley P.D."/>
        </authorList>
    </citation>
    <scope>NUCLEOTIDE SEQUENCE</scope>
    <source>
        <strain evidence="9">CCAP 11/70</strain>
    </source>
</reference>